<evidence type="ECO:0000313" key="5">
    <source>
        <dbReference type="Proteomes" id="UP000694700"/>
    </source>
</evidence>
<keyword evidence="2" id="KW-0812">Transmembrane</keyword>
<sequence length="180" mass="19501">MISPSLPLFSSVLSVVMERRACDPGSQWDSLLKHCISHRSLGLTPSAVSPPVLEPVLNTRGLDESWSSISPSVWICVGLVVSVSVLVLLLWFIIYRRHSRTSQSTAGEKDSTPHTPTTTEQEEEAVSPWPHINSQTQEVPIKEGPCGRSLCNGWAEHGLPLPATELGDSALVTTKTGQPV</sequence>
<dbReference type="GO" id="GO:0042102">
    <property type="term" value="P:positive regulation of T cell proliferation"/>
    <property type="evidence" value="ECO:0007669"/>
    <property type="project" value="TreeGrafter"/>
</dbReference>
<feature type="region of interest" description="Disordered" evidence="1">
    <location>
        <begin position="103"/>
        <end position="141"/>
    </location>
</feature>
<dbReference type="Ensembl" id="ENSCCRT00010097202.1">
    <property type="protein sequence ID" value="ENSCCRP00010087640.1"/>
    <property type="gene ID" value="ENSCCRG00010038298.1"/>
</dbReference>
<dbReference type="GO" id="GO:0038023">
    <property type="term" value="F:signaling receptor activity"/>
    <property type="evidence" value="ECO:0007669"/>
    <property type="project" value="InterPro"/>
</dbReference>
<dbReference type="GO" id="GO:0009897">
    <property type="term" value="C:external side of plasma membrane"/>
    <property type="evidence" value="ECO:0007669"/>
    <property type="project" value="TreeGrafter"/>
</dbReference>
<dbReference type="Proteomes" id="UP000694700">
    <property type="component" value="Unplaced"/>
</dbReference>
<keyword evidence="4" id="KW-1185">Reference proteome</keyword>
<keyword evidence="2" id="KW-1133">Transmembrane helix</keyword>
<accession>A0A8C1TY00</accession>
<dbReference type="PANTHER" id="PTHR20437">
    <property type="entry name" value="TUMOR NECROSIS FACTOR RECEPTOR SUBFAMILY MEMBER 13/17"/>
    <property type="match status" value="1"/>
</dbReference>
<evidence type="ECO:0000313" key="3">
    <source>
        <dbReference type="Ensembl" id="ENSCCRP00015028637.1"/>
    </source>
</evidence>
<dbReference type="InterPro" id="IPR043521">
    <property type="entry name" value="TNFR_13C/17"/>
</dbReference>
<dbReference type="GO" id="GO:0033209">
    <property type="term" value="P:tumor necrosis factor-mediated signaling pathway"/>
    <property type="evidence" value="ECO:0007669"/>
    <property type="project" value="InterPro"/>
</dbReference>
<proteinExistence type="predicted"/>
<dbReference type="GO" id="GO:0031296">
    <property type="term" value="P:B cell costimulation"/>
    <property type="evidence" value="ECO:0007669"/>
    <property type="project" value="TreeGrafter"/>
</dbReference>
<dbReference type="OMA" id="ALWFIIY"/>
<dbReference type="GO" id="GO:0031295">
    <property type="term" value="P:T cell costimulation"/>
    <property type="evidence" value="ECO:0007669"/>
    <property type="project" value="TreeGrafter"/>
</dbReference>
<dbReference type="AlphaFoldDB" id="A0A8C1TY00"/>
<protein>
    <submittedName>
        <fullName evidence="3">Tumor necrosis factor receptor superfamily member 13C-like</fullName>
    </submittedName>
</protein>
<keyword evidence="2" id="KW-0472">Membrane</keyword>
<feature type="transmembrane region" description="Helical" evidence="2">
    <location>
        <begin position="72"/>
        <end position="94"/>
    </location>
</feature>
<evidence type="ECO:0000256" key="1">
    <source>
        <dbReference type="SAM" id="MobiDB-lite"/>
    </source>
</evidence>
<organism evidence="3 5">
    <name type="scientific">Cyprinus carpio</name>
    <name type="common">Common carp</name>
    <dbReference type="NCBI Taxonomy" id="7962"/>
    <lineage>
        <taxon>Eukaryota</taxon>
        <taxon>Metazoa</taxon>
        <taxon>Chordata</taxon>
        <taxon>Craniata</taxon>
        <taxon>Vertebrata</taxon>
        <taxon>Euteleostomi</taxon>
        <taxon>Actinopterygii</taxon>
        <taxon>Neopterygii</taxon>
        <taxon>Teleostei</taxon>
        <taxon>Ostariophysi</taxon>
        <taxon>Cypriniformes</taxon>
        <taxon>Cyprinidae</taxon>
        <taxon>Cyprininae</taxon>
        <taxon>Cyprinus</taxon>
    </lineage>
</organism>
<gene>
    <name evidence="3" type="primary">LOC109099063</name>
</gene>
<dbReference type="Proteomes" id="UP000694427">
    <property type="component" value="Unplaced"/>
</dbReference>
<dbReference type="PANTHER" id="PTHR20437:SF2">
    <property type="entry name" value="TUMOR NECROSIS FACTOR RECEPTOR SUPERFAMILY MEMBER 13C"/>
    <property type="match status" value="1"/>
</dbReference>
<evidence type="ECO:0000256" key="2">
    <source>
        <dbReference type="SAM" id="Phobius"/>
    </source>
</evidence>
<name>A0A8C1TY00_CYPCA</name>
<evidence type="ECO:0000313" key="4">
    <source>
        <dbReference type="Proteomes" id="UP000694427"/>
    </source>
</evidence>
<dbReference type="Ensembl" id="ENSCCRT00015029649.1">
    <property type="protein sequence ID" value="ENSCCRP00015028637.1"/>
    <property type="gene ID" value="ENSCCRG00015012076.1"/>
</dbReference>
<reference evidence="3" key="1">
    <citation type="submission" date="2025-05" db="UniProtKB">
        <authorList>
            <consortium name="Ensembl"/>
        </authorList>
    </citation>
    <scope>IDENTIFICATION</scope>
</reference>
<dbReference type="GO" id="GO:0030890">
    <property type="term" value="P:positive regulation of B cell proliferation"/>
    <property type="evidence" value="ECO:0007669"/>
    <property type="project" value="TreeGrafter"/>
</dbReference>